<sequence length="150" mass="16780">MLTSVIVVGFNILFYRILKPIEEVAFTVNYSSILIHVKLTPFYVLINALSNTLQVVDKIQRLLKTVCIEYNAKVAPAEKAAANSILISFFRFATESVLVNTLTVFVVETVFKTVAVAHIVKLKVTYVEQVLSGRRQLFAGQRQVAFGQNV</sequence>
<reference evidence="1 2" key="1">
    <citation type="submission" date="2024-07" db="EMBL/GenBank/DDBJ databases">
        <authorList>
            <person name="Akdeniz Z."/>
        </authorList>
    </citation>
    <scope>NUCLEOTIDE SEQUENCE [LARGE SCALE GENOMIC DNA]</scope>
</reference>
<evidence type="ECO:0000313" key="1">
    <source>
        <dbReference type="EMBL" id="CAL5978448.1"/>
    </source>
</evidence>
<comment type="caution">
    <text evidence="1">The sequence shown here is derived from an EMBL/GenBank/DDBJ whole genome shotgun (WGS) entry which is preliminary data.</text>
</comment>
<protein>
    <submittedName>
        <fullName evidence="1">Hypothetical_protein</fullName>
    </submittedName>
</protein>
<dbReference type="EMBL" id="CAXDID020000009">
    <property type="protein sequence ID" value="CAL5978448.1"/>
    <property type="molecule type" value="Genomic_DNA"/>
</dbReference>
<name>A0ABP1GU76_9EUKA</name>
<keyword evidence="2" id="KW-1185">Reference proteome</keyword>
<organism evidence="1 2">
    <name type="scientific">Hexamita inflata</name>
    <dbReference type="NCBI Taxonomy" id="28002"/>
    <lineage>
        <taxon>Eukaryota</taxon>
        <taxon>Metamonada</taxon>
        <taxon>Diplomonadida</taxon>
        <taxon>Hexamitidae</taxon>
        <taxon>Hexamitinae</taxon>
        <taxon>Hexamita</taxon>
    </lineage>
</organism>
<evidence type="ECO:0000313" key="2">
    <source>
        <dbReference type="Proteomes" id="UP001642409"/>
    </source>
</evidence>
<gene>
    <name evidence="1" type="ORF">HINF_LOCUS4786</name>
</gene>
<proteinExistence type="predicted"/>
<dbReference type="Proteomes" id="UP001642409">
    <property type="component" value="Unassembled WGS sequence"/>
</dbReference>
<accession>A0ABP1GU76</accession>